<dbReference type="Proteomes" id="UP000676336">
    <property type="component" value="Unassembled WGS sequence"/>
</dbReference>
<feature type="region of interest" description="Disordered" evidence="1">
    <location>
        <begin position="62"/>
        <end position="94"/>
    </location>
</feature>
<feature type="compositionally biased region" description="Low complexity" evidence="1">
    <location>
        <begin position="8"/>
        <end position="43"/>
    </location>
</feature>
<proteinExistence type="predicted"/>
<feature type="non-terminal residue" evidence="2">
    <location>
        <position position="1"/>
    </location>
</feature>
<sequence>QISKPLASSVSSSPINEGTVTTATGVTTEAGTQVTGTTGSSGTINTVPEISFTTLPSIQISNALSSSESSSPNNEKTVTTATGVATEEGTPVTG</sequence>
<evidence type="ECO:0000256" key="1">
    <source>
        <dbReference type="SAM" id="MobiDB-lite"/>
    </source>
</evidence>
<feature type="region of interest" description="Disordered" evidence="1">
    <location>
        <begin position="1"/>
        <end position="45"/>
    </location>
</feature>
<evidence type="ECO:0000313" key="2">
    <source>
        <dbReference type="EMBL" id="CAF4387392.1"/>
    </source>
</evidence>
<dbReference type="EMBL" id="CAJOBI010054392">
    <property type="protein sequence ID" value="CAF4387392.1"/>
    <property type="molecule type" value="Genomic_DNA"/>
</dbReference>
<name>A0A8S2VC15_9BILA</name>
<dbReference type="AlphaFoldDB" id="A0A8S2VC15"/>
<reference evidence="2" key="1">
    <citation type="submission" date="2021-02" db="EMBL/GenBank/DDBJ databases">
        <authorList>
            <person name="Nowell W R."/>
        </authorList>
    </citation>
    <scope>NUCLEOTIDE SEQUENCE</scope>
</reference>
<protein>
    <submittedName>
        <fullName evidence="2">Uncharacterized protein</fullName>
    </submittedName>
</protein>
<feature type="non-terminal residue" evidence="2">
    <location>
        <position position="94"/>
    </location>
</feature>
<comment type="caution">
    <text evidence="2">The sequence shown here is derived from an EMBL/GenBank/DDBJ whole genome shotgun (WGS) entry which is preliminary data.</text>
</comment>
<evidence type="ECO:0000313" key="3">
    <source>
        <dbReference type="Proteomes" id="UP000676336"/>
    </source>
</evidence>
<gene>
    <name evidence="2" type="ORF">SMN809_LOCUS29850</name>
</gene>
<organism evidence="2 3">
    <name type="scientific">Rotaria magnacalcarata</name>
    <dbReference type="NCBI Taxonomy" id="392030"/>
    <lineage>
        <taxon>Eukaryota</taxon>
        <taxon>Metazoa</taxon>
        <taxon>Spiralia</taxon>
        <taxon>Gnathifera</taxon>
        <taxon>Rotifera</taxon>
        <taxon>Eurotatoria</taxon>
        <taxon>Bdelloidea</taxon>
        <taxon>Philodinida</taxon>
        <taxon>Philodinidae</taxon>
        <taxon>Rotaria</taxon>
    </lineage>
</organism>
<accession>A0A8S2VC15</accession>